<dbReference type="SMART" id="SM00228">
    <property type="entry name" value="PDZ"/>
    <property type="match status" value="1"/>
</dbReference>
<evidence type="ECO:0000259" key="12">
    <source>
        <dbReference type="SMART" id="SM00228"/>
    </source>
</evidence>
<comment type="cofactor">
    <cofactor evidence="1">
        <name>Zn(2+)</name>
        <dbReference type="ChEBI" id="CHEBI:29105"/>
    </cofactor>
</comment>
<protein>
    <recommendedName>
        <fullName evidence="12">PDZ domain-containing protein</fullName>
    </recommendedName>
</protein>
<evidence type="ECO:0000256" key="2">
    <source>
        <dbReference type="ARBA" id="ARBA00004141"/>
    </source>
</evidence>
<accession>A0A1G2PSS9</accession>
<comment type="subcellular location">
    <subcellularLocation>
        <location evidence="2">Membrane</location>
        <topology evidence="2">Multi-pass membrane protein</topology>
    </subcellularLocation>
</comment>
<feature type="transmembrane region" description="Helical" evidence="11">
    <location>
        <begin position="102"/>
        <end position="127"/>
    </location>
</feature>
<evidence type="ECO:0000256" key="6">
    <source>
        <dbReference type="ARBA" id="ARBA00022801"/>
    </source>
</evidence>
<dbReference type="PANTHER" id="PTHR42837">
    <property type="entry name" value="REGULATOR OF SIGMA-E PROTEASE RSEP"/>
    <property type="match status" value="1"/>
</dbReference>
<evidence type="ECO:0000256" key="8">
    <source>
        <dbReference type="ARBA" id="ARBA00022989"/>
    </source>
</evidence>
<reference evidence="13 14" key="1">
    <citation type="journal article" date="2016" name="Nat. Commun.">
        <title>Thousands of microbial genomes shed light on interconnected biogeochemical processes in an aquifer system.</title>
        <authorList>
            <person name="Anantharaman K."/>
            <person name="Brown C.T."/>
            <person name="Hug L.A."/>
            <person name="Sharon I."/>
            <person name="Castelle C.J."/>
            <person name="Probst A.J."/>
            <person name="Thomas B.C."/>
            <person name="Singh A."/>
            <person name="Wilkins M.J."/>
            <person name="Karaoz U."/>
            <person name="Brodie E.L."/>
            <person name="Williams K.H."/>
            <person name="Hubbard S.S."/>
            <person name="Banfield J.F."/>
        </authorList>
    </citation>
    <scope>NUCLEOTIDE SEQUENCE [LARGE SCALE GENOMIC DNA]</scope>
</reference>
<dbReference type="InterPro" id="IPR004387">
    <property type="entry name" value="Pept_M50_Zn"/>
</dbReference>
<evidence type="ECO:0000256" key="9">
    <source>
        <dbReference type="ARBA" id="ARBA00023049"/>
    </source>
</evidence>
<evidence type="ECO:0000256" key="3">
    <source>
        <dbReference type="ARBA" id="ARBA00007931"/>
    </source>
</evidence>
<evidence type="ECO:0000256" key="5">
    <source>
        <dbReference type="ARBA" id="ARBA00022692"/>
    </source>
</evidence>
<feature type="transmembrane region" description="Helical" evidence="11">
    <location>
        <begin position="6"/>
        <end position="28"/>
    </location>
</feature>
<keyword evidence="5 11" id="KW-0812">Transmembrane</keyword>
<dbReference type="Proteomes" id="UP000176951">
    <property type="component" value="Unassembled WGS sequence"/>
</dbReference>
<gene>
    <name evidence="13" type="ORF">A3A97_00895</name>
</gene>
<keyword evidence="8 11" id="KW-1133">Transmembrane helix</keyword>
<evidence type="ECO:0000256" key="4">
    <source>
        <dbReference type="ARBA" id="ARBA00022670"/>
    </source>
</evidence>
<dbReference type="SUPFAM" id="SSF50156">
    <property type="entry name" value="PDZ domain-like"/>
    <property type="match status" value="1"/>
</dbReference>
<dbReference type="Pfam" id="PF02163">
    <property type="entry name" value="Peptidase_M50"/>
    <property type="match status" value="1"/>
</dbReference>
<dbReference type="Gene3D" id="2.30.42.10">
    <property type="match status" value="1"/>
</dbReference>
<dbReference type="GO" id="GO:0006508">
    <property type="term" value="P:proteolysis"/>
    <property type="evidence" value="ECO:0007669"/>
    <property type="project" value="UniProtKB-KW"/>
</dbReference>
<comment type="similarity">
    <text evidence="3">Belongs to the peptidase M50B family.</text>
</comment>
<proteinExistence type="inferred from homology"/>
<dbReference type="GO" id="GO:0016020">
    <property type="term" value="C:membrane"/>
    <property type="evidence" value="ECO:0007669"/>
    <property type="project" value="UniProtKB-SubCell"/>
</dbReference>
<dbReference type="InterPro" id="IPR036034">
    <property type="entry name" value="PDZ_sf"/>
</dbReference>
<keyword evidence="4" id="KW-0645">Protease</keyword>
<sequence length="373" mass="40955">MNIIFTIIIFFAMLAVLIFVHEFGHFIAAKRSGVRVDEFGFGFPPRVWGKKIGETIYSINLLPFGGFVKVFGEDEGLTPLPGQAGGKRDNFDSARSFTEKPFYIKMFILFAGVIMNFFLAFVIFSFIQVIGVPTGIDDSVDSSDAKVFISGVVKDSPAAIAGLKPNDLIKEIQFDGSVVQPKKLKDAQEAIRNNAGENMTIVVLRGRENIEFNVVPRVDPPPGEGALGVELLRATTLRYPWYEAPWRGFWVTVATTITMIDGIIYLFSQMFVTGQLSSEIAGPVGIASLTGQMTALGISHLLHFVAIISLNLAILNALPFPALDGGRAFTLLLEKIRRKSFSTRSIQTVNGLGFAVLIVFLVFVTIHDIQKLI</sequence>
<dbReference type="Pfam" id="PF17820">
    <property type="entry name" value="PDZ_6"/>
    <property type="match status" value="1"/>
</dbReference>
<evidence type="ECO:0000313" key="14">
    <source>
        <dbReference type="Proteomes" id="UP000176951"/>
    </source>
</evidence>
<dbReference type="GO" id="GO:0004222">
    <property type="term" value="F:metalloendopeptidase activity"/>
    <property type="evidence" value="ECO:0007669"/>
    <property type="project" value="InterPro"/>
</dbReference>
<dbReference type="EMBL" id="MHSW01000023">
    <property type="protein sequence ID" value="OHA51388.1"/>
    <property type="molecule type" value="Genomic_DNA"/>
</dbReference>
<dbReference type="InterPro" id="IPR001478">
    <property type="entry name" value="PDZ"/>
</dbReference>
<dbReference type="InterPro" id="IPR008915">
    <property type="entry name" value="Peptidase_M50"/>
</dbReference>
<feature type="transmembrane region" description="Helical" evidence="11">
    <location>
        <begin position="248"/>
        <end position="268"/>
    </location>
</feature>
<evidence type="ECO:0000313" key="13">
    <source>
        <dbReference type="EMBL" id="OHA51388.1"/>
    </source>
</evidence>
<dbReference type="CDD" id="cd06163">
    <property type="entry name" value="S2P-M50_PDZ_RseP-like"/>
    <property type="match status" value="1"/>
</dbReference>
<keyword evidence="10 11" id="KW-0472">Membrane</keyword>
<name>A0A1G2PSS9_9BACT</name>
<dbReference type="PANTHER" id="PTHR42837:SF2">
    <property type="entry name" value="MEMBRANE METALLOPROTEASE ARASP2, CHLOROPLASTIC-RELATED"/>
    <property type="match status" value="1"/>
</dbReference>
<feature type="transmembrane region" description="Helical" evidence="11">
    <location>
        <begin position="304"/>
        <end position="323"/>
    </location>
</feature>
<keyword evidence="7" id="KW-0862">Zinc</keyword>
<evidence type="ECO:0000256" key="11">
    <source>
        <dbReference type="SAM" id="Phobius"/>
    </source>
</evidence>
<organism evidence="13 14">
    <name type="scientific">Candidatus Terrybacteria bacterium RIFCSPLOWO2_01_FULL_40_23</name>
    <dbReference type="NCBI Taxonomy" id="1802366"/>
    <lineage>
        <taxon>Bacteria</taxon>
        <taxon>Candidatus Terryibacteriota</taxon>
    </lineage>
</organism>
<feature type="transmembrane region" description="Helical" evidence="11">
    <location>
        <begin position="344"/>
        <end position="366"/>
    </location>
</feature>
<evidence type="ECO:0000256" key="1">
    <source>
        <dbReference type="ARBA" id="ARBA00001947"/>
    </source>
</evidence>
<keyword evidence="6" id="KW-0378">Hydrolase</keyword>
<keyword evidence="9" id="KW-0482">Metalloprotease</keyword>
<dbReference type="AlphaFoldDB" id="A0A1G2PSS9"/>
<dbReference type="InterPro" id="IPR041489">
    <property type="entry name" value="PDZ_6"/>
</dbReference>
<feature type="domain" description="PDZ" evidence="12">
    <location>
        <begin position="123"/>
        <end position="207"/>
    </location>
</feature>
<comment type="caution">
    <text evidence="13">The sequence shown here is derived from an EMBL/GenBank/DDBJ whole genome shotgun (WGS) entry which is preliminary data.</text>
</comment>
<evidence type="ECO:0000256" key="10">
    <source>
        <dbReference type="ARBA" id="ARBA00023136"/>
    </source>
</evidence>
<evidence type="ECO:0000256" key="7">
    <source>
        <dbReference type="ARBA" id="ARBA00022833"/>
    </source>
</evidence>